<dbReference type="SUPFAM" id="SSF56529">
    <property type="entry name" value="FAH"/>
    <property type="match status" value="1"/>
</dbReference>
<reference evidence="4 5" key="1">
    <citation type="submission" date="2021-08" db="EMBL/GenBank/DDBJ databases">
        <title>Comparative Genomics Analysis of the Genus Qipengyuania Reveals Extensive Genetic Diversity and Metabolic Versatility, Including the Description of Fifteen Novel Species.</title>
        <authorList>
            <person name="Liu Y."/>
        </authorList>
    </citation>
    <scope>NUCLEOTIDE SEQUENCE [LARGE SCALE GENOMIC DNA]</scope>
    <source>
        <strain evidence="4 5">GH25</strain>
    </source>
</reference>
<dbReference type="InterPro" id="IPR036663">
    <property type="entry name" value="Fumarylacetoacetase_C_sf"/>
</dbReference>
<dbReference type="EMBL" id="JAIGNQ010000001">
    <property type="protein sequence ID" value="MBX7486984.1"/>
    <property type="molecule type" value="Genomic_DNA"/>
</dbReference>
<name>A0ABS7JE03_9SPHN</name>
<dbReference type="Gene3D" id="3.90.850.10">
    <property type="entry name" value="Fumarylacetoacetase-like, C-terminal domain"/>
    <property type="match status" value="1"/>
</dbReference>
<protein>
    <submittedName>
        <fullName evidence="4">Fumarylacetoacetate hydrolase family protein</fullName>
    </submittedName>
</protein>
<gene>
    <name evidence="4" type="ORF">K3177_00500</name>
</gene>
<proteinExistence type="inferred from homology"/>
<keyword evidence="2" id="KW-0479">Metal-binding</keyword>
<dbReference type="InterPro" id="IPR011234">
    <property type="entry name" value="Fumarylacetoacetase-like_C"/>
</dbReference>
<comment type="similarity">
    <text evidence="1">Belongs to the FAH family.</text>
</comment>
<dbReference type="RefSeq" id="WP_221596311.1">
    <property type="nucleotide sequence ID" value="NZ_JAIGNQ010000001.1"/>
</dbReference>
<keyword evidence="5" id="KW-1185">Reference proteome</keyword>
<dbReference type="Proteomes" id="UP000776651">
    <property type="component" value="Unassembled WGS sequence"/>
</dbReference>
<feature type="domain" description="Fumarylacetoacetase-like C-terminal" evidence="3">
    <location>
        <begin position="70"/>
        <end position="273"/>
    </location>
</feature>
<accession>A0ABS7JE03</accession>
<sequence>MKLATYLGDGKPRIGIVTEGRLVDAGFDGSMIDVIAAWEDLKPRFKQRVTGAGIPLSDVQLCAPVERPGKVWAIGLNYADHIAESNMETPVRQVWFTKAQTSINGPYDPILIARNAPFVDYEAELVAVVGRRCKHVAAADAADAIFGYCVGNDVTERMWQHAGPQWSLGKSFDTHAPIGPWITTADQISDPHALAITCSVNGEVRQSSNTEHLVFDLWQQIEHLSAAMTLEPGDLIFTGTPGGIGAAMEPRRFLAADDVVRCEIEELGYIEGTMKAEA</sequence>
<evidence type="ECO:0000256" key="2">
    <source>
        <dbReference type="ARBA" id="ARBA00022723"/>
    </source>
</evidence>
<dbReference type="GO" id="GO:0016787">
    <property type="term" value="F:hydrolase activity"/>
    <property type="evidence" value="ECO:0007669"/>
    <property type="project" value="UniProtKB-KW"/>
</dbReference>
<dbReference type="PANTHER" id="PTHR42796">
    <property type="entry name" value="FUMARYLACETOACETATE HYDROLASE DOMAIN-CONTAINING PROTEIN 2A-RELATED"/>
    <property type="match status" value="1"/>
</dbReference>
<evidence type="ECO:0000313" key="5">
    <source>
        <dbReference type="Proteomes" id="UP000776651"/>
    </source>
</evidence>
<evidence type="ECO:0000256" key="1">
    <source>
        <dbReference type="ARBA" id="ARBA00010211"/>
    </source>
</evidence>
<keyword evidence="4" id="KW-0378">Hydrolase</keyword>
<dbReference type="InterPro" id="IPR051121">
    <property type="entry name" value="FAH"/>
</dbReference>
<dbReference type="Pfam" id="PF01557">
    <property type="entry name" value="FAA_hydrolase"/>
    <property type="match status" value="1"/>
</dbReference>
<organism evidence="4 5">
    <name type="scientific">Qipengyuania pacifica</name>
    <dbReference type="NCBI Taxonomy" id="2860199"/>
    <lineage>
        <taxon>Bacteria</taxon>
        <taxon>Pseudomonadati</taxon>
        <taxon>Pseudomonadota</taxon>
        <taxon>Alphaproteobacteria</taxon>
        <taxon>Sphingomonadales</taxon>
        <taxon>Erythrobacteraceae</taxon>
        <taxon>Qipengyuania</taxon>
    </lineage>
</organism>
<evidence type="ECO:0000259" key="3">
    <source>
        <dbReference type="Pfam" id="PF01557"/>
    </source>
</evidence>
<evidence type="ECO:0000313" key="4">
    <source>
        <dbReference type="EMBL" id="MBX7486984.1"/>
    </source>
</evidence>
<dbReference type="PANTHER" id="PTHR42796:SF4">
    <property type="entry name" value="FUMARYLACETOACETATE HYDROLASE DOMAIN-CONTAINING PROTEIN 2A"/>
    <property type="match status" value="1"/>
</dbReference>
<comment type="caution">
    <text evidence="4">The sequence shown here is derived from an EMBL/GenBank/DDBJ whole genome shotgun (WGS) entry which is preliminary data.</text>
</comment>